<protein>
    <recommendedName>
        <fullName evidence="4">DUF401 family protein</fullName>
    </recommendedName>
</protein>
<accession>A0ABV3TCX4</accession>
<name>A0ABV3TCX4_9GAMM</name>
<feature type="transmembrane region" description="Helical" evidence="1">
    <location>
        <begin position="164"/>
        <end position="183"/>
    </location>
</feature>
<feature type="transmembrane region" description="Helical" evidence="1">
    <location>
        <begin position="403"/>
        <end position="421"/>
    </location>
</feature>
<evidence type="ECO:0000313" key="3">
    <source>
        <dbReference type="Proteomes" id="UP001556709"/>
    </source>
</evidence>
<keyword evidence="1" id="KW-0812">Transmembrane</keyword>
<feature type="transmembrane region" description="Helical" evidence="1">
    <location>
        <begin position="189"/>
        <end position="209"/>
    </location>
</feature>
<comment type="caution">
    <text evidence="2">The sequence shown here is derived from an EMBL/GenBank/DDBJ whole genome shotgun (WGS) entry which is preliminary data.</text>
</comment>
<reference evidence="2 3" key="1">
    <citation type="submission" date="2024-02" db="EMBL/GenBank/DDBJ databases">
        <title>New especies of Spiribacter isolated from saline water.</title>
        <authorList>
            <person name="Leon M.J."/>
            <person name="De La Haba R."/>
            <person name="Sanchez-Porro C."/>
            <person name="Ventosa A."/>
        </authorList>
    </citation>
    <scope>NUCLEOTIDE SEQUENCE [LARGE SCALE GENOMIC DNA]</scope>
    <source>
        <strain evidence="3">ag22IC6-390</strain>
    </source>
</reference>
<evidence type="ECO:0000256" key="1">
    <source>
        <dbReference type="SAM" id="Phobius"/>
    </source>
</evidence>
<evidence type="ECO:0000313" key="2">
    <source>
        <dbReference type="EMBL" id="MEX0469468.1"/>
    </source>
</evidence>
<dbReference type="RefSeq" id="WP_367959215.1">
    <property type="nucleotide sequence ID" value="NZ_JBAKFH010000001.1"/>
</dbReference>
<feature type="transmembrane region" description="Helical" evidence="1">
    <location>
        <begin position="89"/>
        <end position="108"/>
    </location>
</feature>
<feature type="transmembrane region" description="Helical" evidence="1">
    <location>
        <begin position="252"/>
        <end position="270"/>
    </location>
</feature>
<proteinExistence type="predicted"/>
<dbReference type="Proteomes" id="UP001556709">
    <property type="component" value="Unassembled WGS sequence"/>
</dbReference>
<evidence type="ECO:0008006" key="4">
    <source>
        <dbReference type="Google" id="ProtNLM"/>
    </source>
</evidence>
<feature type="transmembrane region" description="Helical" evidence="1">
    <location>
        <begin position="229"/>
        <end position="246"/>
    </location>
</feature>
<feature type="transmembrane region" description="Helical" evidence="1">
    <location>
        <begin position="120"/>
        <end position="143"/>
    </location>
</feature>
<keyword evidence="1" id="KW-1133">Transmembrane helix</keyword>
<keyword evidence="1" id="KW-0472">Membrane</keyword>
<gene>
    <name evidence="2" type="ORF">V6X73_07000</name>
</gene>
<organism evidence="2 3">
    <name type="scientific">Spiribacter pallidus</name>
    <dbReference type="NCBI Taxonomy" id="1987936"/>
    <lineage>
        <taxon>Bacteria</taxon>
        <taxon>Pseudomonadati</taxon>
        <taxon>Pseudomonadota</taxon>
        <taxon>Gammaproteobacteria</taxon>
        <taxon>Chromatiales</taxon>
        <taxon>Ectothiorhodospiraceae</taxon>
        <taxon>Spiribacter</taxon>
    </lineage>
</organism>
<sequence length="425" mass="43949">MSQLSRSIAGLALAVAMGLTVLSTLAGAVPLLYAGLAAWLAGFLLWRSVPRRTRIQSLVLMAIGVAGLAVPAAQGIAVDWRHAISGNAALLAMLAAVSFLRLITAPAGDAETAPRGGQSLWRTLLGVHLFGAVVNLSTVFIMARRMARDERLSRRQYEVLVKGFSAAAFWSPFFAAMAAALTYAPGARLPVLVGYGGALAVMALVLVLLQARRGGTADFVGYPMNPAALWLPALLAVMILAAHAVWPTVSILGLIALLAPTVTALTLFVRRHSPGLALSRHVREGLPAMRAELVLFLSAGVTAAGLASLVNAYEPALPFAGFGAPQASLLLLVLVGAAVVGIHPVIGVAAAAAIVEPLAPDPDLLASVFLAAWGIGVAASPLSGLNLAMQGSYGLRAGEILRWNAPFALTMLMLASALFWLHPAG</sequence>
<feature type="transmembrane region" description="Helical" evidence="1">
    <location>
        <begin position="364"/>
        <end position="383"/>
    </location>
</feature>
<keyword evidence="3" id="KW-1185">Reference proteome</keyword>
<feature type="transmembrane region" description="Helical" evidence="1">
    <location>
        <begin position="330"/>
        <end position="352"/>
    </location>
</feature>
<dbReference type="EMBL" id="JBAKFM010000003">
    <property type="protein sequence ID" value="MEX0469468.1"/>
    <property type="molecule type" value="Genomic_DNA"/>
</dbReference>
<feature type="transmembrane region" description="Helical" evidence="1">
    <location>
        <begin position="58"/>
        <end position="77"/>
    </location>
</feature>